<evidence type="ECO:0000256" key="1">
    <source>
        <dbReference type="ARBA" id="ARBA00001933"/>
    </source>
</evidence>
<name>A0ABY6C6R6_9HYPH</name>
<evidence type="ECO:0000256" key="7">
    <source>
        <dbReference type="ARBA" id="ARBA00023014"/>
    </source>
</evidence>
<dbReference type="InterPro" id="IPR000192">
    <property type="entry name" value="Aminotrans_V_dom"/>
</dbReference>
<accession>A0ABY6C6R6</accession>
<evidence type="ECO:0000256" key="2">
    <source>
        <dbReference type="ARBA" id="ARBA00006490"/>
    </source>
</evidence>
<dbReference type="Gene3D" id="3.90.1150.10">
    <property type="entry name" value="Aspartate Aminotransferase, domain 1"/>
    <property type="match status" value="1"/>
</dbReference>
<evidence type="ECO:0000256" key="8">
    <source>
        <dbReference type="ARBA" id="ARBA00050776"/>
    </source>
</evidence>
<dbReference type="GO" id="GO:0008483">
    <property type="term" value="F:transaminase activity"/>
    <property type="evidence" value="ECO:0007669"/>
    <property type="project" value="UniProtKB-KW"/>
</dbReference>
<keyword evidence="4" id="KW-0479">Metal-binding</keyword>
<dbReference type="EMBL" id="CP104964">
    <property type="protein sequence ID" value="UXN67939.1"/>
    <property type="molecule type" value="Genomic_DNA"/>
</dbReference>
<keyword evidence="11" id="KW-0808">Transferase</keyword>
<comment type="similarity">
    <text evidence="2">Belongs to the class-V pyridoxal-phosphate-dependent aminotransferase family. NifS/IscS subfamily.</text>
</comment>
<evidence type="ECO:0000256" key="6">
    <source>
        <dbReference type="ARBA" id="ARBA00023004"/>
    </source>
</evidence>
<organism evidence="11 12">
    <name type="scientific">Devosia neptuniae</name>
    <dbReference type="NCBI Taxonomy" id="191302"/>
    <lineage>
        <taxon>Bacteria</taxon>
        <taxon>Pseudomonadati</taxon>
        <taxon>Pseudomonadota</taxon>
        <taxon>Alphaproteobacteria</taxon>
        <taxon>Hyphomicrobiales</taxon>
        <taxon>Devosiaceae</taxon>
        <taxon>Devosia</taxon>
    </lineage>
</organism>
<dbReference type="InterPro" id="IPR015421">
    <property type="entry name" value="PyrdxlP-dep_Trfase_major"/>
</dbReference>
<evidence type="ECO:0000256" key="4">
    <source>
        <dbReference type="ARBA" id="ARBA00022723"/>
    </source>
</evidence>
<evidence type="ECO:0000256" key="3">
    <source>
        <dbReference type="ARBA" id="ARBA00012239"/>
    </source>
</evidence>
<evidence type="ECO:0000256" key="9">
    <source>
        <dbReference type="RuleBase" id="RU004504"/>
    </source>
</evidence>
<comment type="cofactor">
    <cofactor evidence="1 9">
        <name>pyridoxal 5'-phosphate</name>
        <dbReference type="ChEBI" id="CHEBI:597326"/>
    </cofactor>
</comment>
<dbReference type="Gene3D" id="3.40.640.10">
    <property type="entry name" value="Type I PLP-dependent aspartate aminotransferase-like (Major domain)"/>
    <property type="match status" value="1"/>
</dbReference>
<geneLocation type="plasmid" evidence="11 12">
    <name>p_unnamed1</name>
</geneLocation>
<keyword evidence="5" id="KW-0663">Pyridoxal phosphate</keyword>
<dbReference type="SUPFAM" id="SSF53383">
    <property type="entry name" value="PLP-dependent transferases"/>
    <property type="match status" value="1"/>
</dbReference>
<evidence type="ECO:0000256" key="5">
    <source>
        <dbReference type="ARBA" id="ARBA00022898"/>
    </source>
</evidence>
<dbReference type="PANTHER" id="PTHR11601">
    <property type="entry name" value="CYSTEINE DESULFURYLASE FAMILY MEMBER"/>
    <property type="match status" value="1"/>
</dbReference>
<keyword evidence="11" id="KW-0032">Aminotransferase</keyword>
<sequence length="361" mass="38204">MAEREIPQGIVRHFLAILRHSPICRLAASTALLDVEIKPIRGRSGCALLQIVRNCPDKQFGGDVLQQWNQRASVPPSGIVSASRGIYLDHHATTPVDPEVAQAVVRCMVEDFGNANSTDHTYGEHAAESVENARESVAGLLSAGSEDIHFTAGSTQAIELAFAHAIGAGGPAPLRVALSRVEHPAVIDTAVRAERRGLASLRWLEVSGEGEIDLDELRAAVKDADLLCMMAANNEIGTIYPVASAFDIAEGAGVRMLVDATQAVGRTELDLSTIPFDYLVLSGHKIYGPKGVGALVSASYRPEENHGISASHEPTQNVPGIVGLGLAARIMSERGARTSVGYPCSGTTCWSGFDPACPAWS</sequence>
<keyword evidence="7" id="KW-0411">Iron-sulfur</keyword>
<keyword evidence="11" id="KW-0614">Plasmid</keyword>
<dbReference type="InterPro" id="IPR015424">
    <property type="entry name" value="PyrdxlP-dep_Trfase"/>
</dbReference>
<comment type="catalytic activity">
    <reaction evidence="8">
        <text>(sulfur carrier)-H + L-cysteine = (sulfur carrier)-SH + L-alanine</text>
        <dbReference type="Rhea" id="RHEA:43892"/>
        <dbReference type="Rhea" id="RHEA-COMP:14737"/>
        <dbReference type="Rhea" id="RHEA-COMP:14739"/>
        <dbReference type="ChEBI" id="CHEBI:29917"/>
        <dbReference type="ChEBI" id="CHEBI:35235"/>
        <dbReference type="ChEBI" id="CHEBI:57972"/>
        <dbReference type="ChEBI" id="CHEBI:64428"/>
        <dbReference type="EC" id="2.8.1.7"/>
    </reaction>
</comment>
<dbReference type="InterPro" id="IPR015422">
    <property type="entry name" value="PyrdxlP-dep_Trfase_small"/>
</dbReference>
<evidence type="ECO:0000313" key="12">
    <source>
        <dbReference type="Proteomes" id="UP001061862"/>
    </source>
</evidence>
<dbReference type="InterPro" id="IPR020578">
    <property type="entry name" value="Aminotrans_V_PyrdxlP_BS"/>
</dbReference>
<evidence type="ECO:0000259" key="10">
    <source>
        <dbReference type="Pfam" id="PF00266"/>
    </source>
</evidence>
<gene>
    <name evidence="11" type="ORF">N8A98_02475</name>
</gene>
<dbReference type="Proteomes" id="UP001061862">
    <property type="component" value="Plasmid p_unnamed1"/>
</dbReference>
<keyword evidence="6" id="KW-0408">Iron</keyword>
<reference evidence="11 12" key="1">
    <citation type="submission" date="2022-09" db="EMBL/GenBank/DDBJ databases">
        <title>Interaction between co-microsymbionts with complementary sets of symbiotic genes in legume-rhizobium systems.</title>
        <authorList>
            <person name="Safronova V."/>
            <person name="Sazanova A."/>
            <person name="Afonin A."/>
            <person name="Chirak E."/>
        </authorList>
    </citation>
    <scope>NUCLEOTIDE SEQUENCE [LARGE SCALE GENOMIC DNA]</scope>
    <source>
        <strain evidence="11 12">A18/4-1</strain>
        <plasmid evidence="11 12">p_unnamed1</plasmid>
    </source>
</reference>
<dbReference type="Pfam" id="PF00266">
    <property type="entry name" value="Aminotran_5"/>
    <property type="match status" value="1"/>
</dbReference>
<keyword evidence="12" id="KW-1185">Reference proteome</keyword>
<dbReference type="EC" id="2.8.1.7" evidence="3"/>
<proteinExistence type="inferred from homology"/>
<dbReference type="PANTHER" id="PTHR11601:SF34">
    <property type="entry name" value="CYSTEINE DESULFURASE"/>
    <property type="match status" value="1"/>
</dbReference>
<evidence type="ECO:0000313" key="11">
    <source>
        <dbReference type="EMBL" id="UXN67939.1"/>
    </source>
</evidence>
<protein>
    <recommendedName>
        <fullName evidence="3">cysteine desulfurase</fullName>
        <ecNumber evidence="3">2.8.1.7</ecNumber>
    </recommendedName>
</protein>
<dbReference type="RefSeq" id="WP_262165497.1">
    <property type="nucleotide sequence ID" value="NZ_CP104964.1"/>
</dbReference>
<feature type="domain" description="Aminotransferase class V" evidence="10">
    <location>
        <begin position="86"/>
        <end position="298"/>
    </location>
</feature>
<dbReference type="PROSITE" id="PS00595">
    <property type="entry name" value="AA_TRANSFER_CLASS_5"/>
    <property type="match status" value="1"/>
</dbReference>